<dbReference type="Proteomes" id="UP001295684">
    <property type="component" value="Unassembled WGS sequence"/>
</dbReference>
<accession>A0AAD1UDM6</accession>
<sequence length="443" mass="52319">MAKVHEHKIIYPDEDRPKITRKIQKELELNRSAKSLDNMEPSEKSNLSDMDEPDIQDVKIFQFDINIIRPYRTEIIRRKPWFSSDLLKSFIETNSEEEELGLPPIKACCQPGEMELTPLPEDSESWNDKVYKPRIEIPFNLNNKYSERTIVFKTLNRNRVNLFEGEIRRIRKRAGLFQVKKRFHITINNEGISLYQYRKGLDFEEDSPDRQFLFACEKFQVIQTTSQKFRIQIGKKSYHFEAREDITDWCRFINEQIQNKEDIGKTIQTKPWKSAHIVKDKFMKTSNTFDLFRFCDQGKKSFGIILKTHDSKAPKKSYYQYSPECCYYSHDTKRVCIKPIEKVPDHHDAFLIPLAGFKCDAETLSNAVGDISDLVKQSKIRKLSQLDFNHFLRDFYINIGVFTEISEKFPVKKTHFNNIFNSKAVEYADGCYFDNKLRIITSE</sequence>
<protein>
    <recommendedName>
        <fullName evidence="4">PH domain-containing protein</fullName>
    </recommendedName>
</protein>
<keyword evidence="3" id="KW-1185">Reference proteome</keyword>
<feature type="region of interest" description="Disordered" evidence="1">
    <location>
        <begin position="30"/>
        <end position="51"/>
    </location>
</feature>
<gene>
    <name evidence="2" type="ORF">ECRASSUSDP1_LOCUS8561</name>
</gene>
<reference evidence="2" key="1">
    <citation type="submission" date="2023-07" db="EMBL/GenBank/DDBJ databases">
        <authorList>
            <consortium name="AG Swart"/>
            <person name="Singh M."/>
            <person name="Singh A."/>
            <person name="Seah K."/>
            <person name="Emmerich C."/>
        </authorList>
    </citation>
    <scope>NUCLEOTIDE SEQUENCE</scope>
    <source>
        <strain evidence="2">DP1</strain>
    </source>
</reference>
<organism evidence="2 3">
    <name type="scientific">Euplotes crassus</name>
    <dbReference type="NCBI Taxonomy" id="5936"/>
    <lineage>
        <taxon>Eukaryota</taxon>
        <taxon>Sar</taxon>
        <taxon>Alveolata</taxon>
        <taxon>Ciliophora</taxon>
        <taxon>Intramacronucleata</taxon>
        <taxon>Spirotrichea</taxon>
        <taxon>Hypotrichia</taxon>
        <taxon>Euplotida</taxon>
        <taxon>Euplotidae</taxon>
        <taxon>Moneuplotes</taxon>
    </lineage>
</organism>
<evidence type="ECO:0000313" key="3">
    <source>
        <dbReference type="Proteomes" id="UP001295684"/>
    </source>
</evidence>
<dbReference type="AlphaFoldDB" id="A0AAD1UDM6"/>
<name>A0AAD1UDM6_EUPCR</name>
<evidence type="ECO:0000256" key="1">
    <source>
        <dbReference type="SAM" id="MobiDB-lite"/>
    </source>
</evidence>
<proteinExistence type="predicted"/>
<comment type="caution">
    <text evidence="2">The sequence shown here is derived from an EMBL/GenBank/DDBJ whole genome shotgun (WGS) entry which is preliminary data.</text>
</comment>
<evidence type="ECO:0008006" key="4">
    <source>
        <dbReference type="Google" id="ProtNLM"/>
    </source>
</evidence>
<evidence type="ECO:0000313" key="2">
    <source>
        <dbReference type="EMBL" id="CAI2367281.1"/>
    </source>
</evidence>
<dbReference type="EMBL" id="CAMPGE010008379">
    <property type="protein sequence ID" value="CAI2367281.1"/>
    <property type="molecule type" value="Genomic_DNA"/>
</dbReference>